<dbReference type="GO" id="GO:0006355">
    <property type="term" value="P:regulation of DNA-templated transcription"/>
    <property type="evidence" value="ECO:0007669"/>
    <property type="project" value="InterPro"/>
</dbReference>
<evidence type="ECO:0000313" key="4">
    <source>
        <dbReference type="Proteomes" id="UP000620124"/>
    </source>
</evidence>
<dbReference type="GO" id="GO:0008270">
    <property type="term" value="F:zinc ion binding"/>
    <property type="evidence" value="ECO:0007669"/>
    <property type="project" value="InterPro"/>
</dbReference>
<sequence length="527" mass="57948">MYPPPIIHIHGGFGGSGGNGGESGGSGGIGEGPQVQIIYNNNSFHSPEILSSIQRQNFHIQAHLSELPHDLERRLSLILEKNISRIREESLSVTQPDAPDSALVIRLDFARLIPSKTSLGFLCQVIGSFIALSADEQLMIQHEVVALLPVLTIADLTDIEGGTYAFGSLAAAINPITAIGLYMQTIILYIAAYMIWRLITRSIPSAPGMDTKYTIVVIDILGLEFRLPLERCATFEDFHSLIADRVSKQRHKGAAKYVLSRAYEVADRSNAAVIYPHVWVREDPSWNEVGNGCSPLLPLSVACPWCGQENTQAQWIHCVCGQTFKASAASQMGPRDAPGERSTAFVEELPESSQRTSSSTDFNSFAVEQSVTGAEDDPDELPSFRKVHVIFDDFKGKCAENSAATENLVQVDDVSCFGEAEEDTNGAVRERQARERELPDGQRRTMINGVWHCSNCGCPEAIAEGRRKGPLGDKSQCGTCGKYWHRHRRPRPVEYNSEYEFHARLKLDRDLAKTLAKRKGGAAALRA</sequence>
<accession>A0A8H7DHF3</accession>
<dbReference type="AlphaFoldDB" id="A0A8H7DHF3"/>
<evidence type="ECO:0000313" key="3">
    <source>
        <dbReference type="EMBL" id="KAF7371516.1"/>
    </source>
</evidence>
<dbReference type="Gene3D" id="3.30.50.10">
    <property type="entry name" value="Erythroid Transcription Factor GATA-1, subunit A"/>
    <property type="match status" value="1"/>
</dbReference>
<proteinExistence type="predicted"/>
<feature type="compositionally biased region" description="Gly residues" evidence="1">
    <location>
        <begin position="12"/>
        <end position="31"/>
    </location>
</feature>
<dbReference type="EMBL" id="JACAZI010000001">
    <property type="protein sequence ID" value="KAF7371516.1"/>
    <property type="molecule type" value="Genomic_DNA"/>
</dbReference>
<dbReference type="InterPro" id="IPR054464">
    <property type="entry name" value="ULD_fung"/>
</dbReference>
<feature type="region of interest" description="Disordered" evidence="1">
    <location>
        <begin position="12"/>
        <end position="32"/>
    </location>
</feature>
<dbReference type="Proteomes" id="UP000620124">
    <property type="component" value="Unassembled WGS sequence"/>
</dbReference>
<reference evidence="3" key="1">
    <citation type="submission" date="2020-05" db="EMBL/GenBank/DDBJ databases">
        <title>Mycena genomes resolve the evolution of fungal bioluminescence.</title>
        <authorList>
            <person name="Tsai I.J."/>
        </authorList>
    </citation>
    <scope>NUCLEOTIDE SEQUENCE</scope>
    <source>
        <strain evidence="3">CCC161011</strain>
    </source>
</reference>
<evidence type="ECO:0000256" key="1">
    <source>
        <dbReference type="SAM" id="MobiDB-lite"/>
    </source>
</evidence>
<protein>
    <submittedName>
        <fullName evidence="3">SNF5-domain-containing protein</fullName>
    </submittedName>
</protein>
<comment type="caution">
    <text evidence="3">The sequence shown here is derived from an EMBL/GenBank/DDBJ whole genome shotgun (WGS) entry which is preliminary data.</text>
</comment>
<dbReference type="OrthoDB" id="3065960at2759"/>
<keyword evidence="4" id="KW-1185">Reference proteome</keyword>
<evidence type="ECO:0000259" key="2">
    <source>
        <dbReference type="Pfam" id="PF22893"/>
    </source>
</evidence>
<gene>
    <name evidence="3" type="ORF">MVEN_00006400</name>
</gene>
<dbReference type="Pfam" id="PF22893">
    <property type="entry name" value="ULD_2"/>
    <property type="match status" value="1"/>
</dbReference>
<organism evidence="3 4">
    <name type="scientific">Mycena venus</name>
    <dbReference type="NCBI Taxonomy" id="2733690"/>
    <lineage>
        <taxon>Eukaryota</taxon>
        <taxon>Fungi</taxon>
        <taxon>Dikarya</taxon>
        <taxon>Basidiomycota</taxon>
        <taxon>Agaricomycotina</taxon>
        <taxon>Agaricomycetes</taxon>
        <taxon>Agaricomycetidae</taxon>
        <taxon>Agaricales</taxon>
        <taxon>Marasmiineae</taxon>
        <taxon>Mycenaceae</taxon>
        <taxon>Mycena</taxon>
    </lineage>
</organism>
<name>A0A8H7DHF3_9AGAR</name>
<feature type="domain" description="Ubiquitin-like" evidence="2">
    <location>
        <begin position="212"/>
        <end position="279"/>
    </location>
</feature>
<dbReference type="InterPro" id="IPR013088">
    <property type="entry name" value="Znf_NHR/GATA"/>
</dbReference>